<evidence type="ECO:0000313" key="2">
    <source>
        <dbReference type="EMBL" id="THV22992.1"/>
    </source>
</evidence>
<keyword evidence="3" id="KW-1185">Reference proteome</keyword>
<keyword evidence="2" id="KW-0418">Kinase</keyword>
<dbReference type="EMBL" id="STGV01000003">
    <property type="protein sequence ID" value="THV22992.1"/>
    <property type="molecule type" value="Genomic_DNA"/>
</dbReference>
<protein>
    <submittedName>
        <fullName evidence="2">Histidine kinase</fullName>
    </submittedName>
</protein>
<evidence type="ECO:0000256" key="1">
    <source>
        <dbReference type="SAM" id="SignalP"/>
    </source>
</evidence>
<feature type="signal peptide" evidence="1">
    <location>
        <begin position="1"/>
        <end position="20"/>
    </location>
</feature>
<dbReference type="AlphaFoldDB" id="A0A4S8P2M8"/>
<organism evidence="2 3">
    <name type="scientific">Peteryoungia ipomoeae</name>
    <dbReference type="NCBI Taxonomy" id="1210932"/>
    <lineage>
        <taxon>Bacteria</taxon>
        <taxon>Pseudomonadati</taxon>
        <taxon>Pseudomonadota</taxon>
        <taxon>Alphaproteobacteria</taxon>
        <taxon>Hyphomicrobiales</taxon>
        <taxon>Rhizobiaceae</taxon>
        <taxon>Peteryoungia</taxon>
    </lineage>
</organism>
<evidence type="ECO:0000313" key="3">
    <source>
        <dbReference type="Proteomes" id="UP000308828"/>
    </source>
</evidence>
<name>A0A4S8P2M8_9HYPH</name>
<sequence>MKSLLTGFAFLLAATTTSLAATFSFPSDDPAATVDIPDAWQPSETDYGVEATSEDGNTYISFDIAGESDMDQVMTDVFAFLEQNGVVPDPASQKESKDTLNGMPFETLDWSGTDADGPVSIGVGILGLSPEKIAIVTYWASKEGEAANMEGVGKILATIKPAP</sequence>
<dbReference type="GO" id="GO:0016301">
    <property type="term" value="F:kinase activity"/>
    <property type="evidence" value="ECO:0007669"/>
    <property type="project" value="UniProtKB-KW"/>
</dbReference>
<feature type="chain" id="PRO_5020660437" evidence="1">
    <location>
        <begin position="21"/>
        <end position="163"/>
    </location>
</feature>
<proteinExistence type="predicted"/>
<keyword evidence="2" id="KW-0808">Transferase</keyword>
<dbReference type="OrthoDB" id="8288922at2"/>
<dbReference type="Proteomes" id="UP000308828">
    <property type="component" value="Unassembled WGS sequence"/>
</dbReference>
<gene>
    <name evidence="2" type="ORF">FAA97_10185</name>
</gene>
<keyword evidence="1" id="KW-0732">Signal</keyword>
<dbReference type="RefSeq" id="WP_136598436.1">
    <property type="nucleotide sequence ID" value="NZ_STGV01000003.1"/>
</dbReference>
<reference evidence="2 3" key="1">
    <citation type="submission" date="2019-04" db="EMBL/GenBank/DDBJ databases">
        <title>Genome sequence of strain shin9-1.</title>
        <authorList>
            <person name="Gao J."/>
            <person name="Sun J."/>
        </authorList>
    </citation>
    <scope>NUCLEOTIDE SEQUENCE [LARGE SCALE GENOMIC DNA]</scope>
    <source>
        <strain evidence="3">shin9-1</strain>
    </source>
</reference>
<accession>A0A4S8P2M8</accession>
<comment type="caution">
    <text evidence="2">The sequence shown here is derived from an EMBL/GenBank/DDBJ whole genome shotgun (WGS) entry which is preliminary data.</text>
</comment>